<dbReference type="Gene3D" id="3.40.50.1820">
    <property type="entry name" value="alpha/beta hydrolase"/>
    <property type="match status" value="1"/>
</dbReference>
<dbReference type="EMBL" id="JACOGG010000012">
    <property type="protein sequence ID" value="MBC3936121.1"/>
    <property type="molecule type" value="Genomic_DNA"/>
</dbReference>
<proteinExistence type="predicted"/>
<dbReference type="Pfam" id="PF12146">
    <property type="entry name" value="Hydrolase_4"/>
    <property type="match status" value="1"/>
</dbReference>
<comment type="caution">
    <text evidence="2">The sequence shown here is derived from an EMBL/GenBank/DDBJ whole genome shotgun (WGS) entry which is preliminary data.</text>
</comment>
<keyword evidence="2" id="KW-0378">Hydrolase</keyword>
<accession>A0A923I1U1</accession>
<dbReference type="InterPro" id="IPR022742">
    <property type="entry name" value="Hydrolase_4"/>
</dbReference>
<dbReference type="AlphaFoldDB" id="A0A923I1U1"/>
<feature type="domain" description="Serine aminopeptidase S33" evidence="1">
    <location>
        <begin position="89"/>
        <end position="290"/>
    </location>
</feature>
<organism evidence="2 3">
    <name type="scientific">Undibacterium rugosum</name>
    <dbReference type="NCBI Taxonomy" id="2762291"/>
    <lineage>
        <taxon>Bacteria</taxon>
        <taxon>Pseudomonadati</taxon>
        <taxon>Pseudomonadota</taxon>
        <taxon>Betaproteobacteria</taxon>
        <taxon>Burkholderiales</taxon>
        <taxon>Oxalobacteraceae</taxon>
        <taxon>Undibacterium</taxon>
    </lineage>
</organism>
<dbReference type="InterPro" id="IPR029058">
    <property type="entry name" value="AB_hydrolase_fold"/>
</dbReference>
<evidence type="ECO:0000259" key="1">
    <source>
        <dbReference type="Pfam" id="PF12146"/>
    </source>
</evidence>
<keyword evidence="3" id="KW-1185">Reference proteome</keyword>
<evidence type="ECO:0000313" key="3">
    <source>
        <dbReference type="Proteomes" id="UP000612361"/>
    </source>
</evidence>
<evidence type="ECO:0000313" key="2">
    <source>
        <dbReference type="EMBL" id="MBC3936121.1"/>
    </source>
</evidence>
<dbReference type="SUPFAM" id="SSF53474">
    <property type="entry name" value="alpha/beta-Hydrolases"/>
    <property type="match status" value="1"/>
</dbReference>
<dbReference type="InterPro" id="IPR053145">
    <property type="entry name" value="AB_hydrolase_Est10"/>
</dbReference>
<gene>
    <name evidence="2" type="ORF">H8K47_12170</name>
</gene>
<dbReference type="PANTHER" id="PTHR43265:SF1">
    <property type="entry name" value="ESTERASE ESTD"/>
    <property type="match status" value="1"/>
</dbReference>
<sequence length="331" mass="34890">MRHLLLKKKNVLQLLILLLAFTCLLPGARAQRSEQAISLDTGSGVLQGSLILPAQPKPAPVVLLISGSGPTDRDGNSLGLPGKNHSLRMVAEQLADAGFATVRYDKRGVAASLAAGSTESALRFENYVDDAAAWLAYLKADTRFSKVVVMGHSEGASIAVLAAQKQPVHALVAIAGVAQSPADVLAVQLQASGMPADLLAQANKALSSLKEGKTVSDAPPALATLFRPSVQPYLISLYRYTPAQEIARLQLPVLIVQGDHDIQVGTEQARALKAALPAARLEIIGGMNHVLKLAPAERAANIATYMNPDLPLAPRLLPVLTDFLDPVVTPN</sequence>
<protein>
    <submittedName>
        <fullName evidence="2">Alpha/beta fold hydrolase</fullName>
    </submittedName>
</protein>
<name>A0A923I1U1_9BURK</name>
<dbReference type="GO" id="GO:0052689">
    <property type="term" value="F:carboxylic ester hydrolase activity"/>
    <property type="evidence" value="ECO:0007669"/>
    <property type="project" value="TreeGrafter"/>
</dbReference>
<reference evidence="2" key="1">
    <citation type="submission" date="2020-08" db="EMBL/GenBank/DDBJ databases">
        <title>Novel species isolated from subtropical streams in China.</title>
        <authorList>
            <person name="Lu H."/>
        </authorList>
    </citation>
    <scope>NUCLEOTIDE SEQUENCE</scope>
    <source>
        <strain evidence="2">CY7W</strain>
    </source>
</reference>
<dbReference type="RefSeq" id="WP_186881684.1">
    <property type="nucleotide sequence ID" value="NZ_JACOGG010000012.1"/>
</dbReference>
<dbReference type="PANTHER" id="PTHR43265">
    <property type="entry name" value="ESTERASE ESTD"/>
    <property type="match status" value="1"/>
</dbReference>
<dbReference type="Proteomes" id="UP000612361">
    <property type="component" value="Unassembled WGS sequence"/>
</dbReference>